<proteinExistence type="predicted"/>
<protein>
    <submittedName>
        <fullName evidence="2">Uncharacterized protein</fullName>
    </submittedName>
</protein>
<feature type="compositionally biased region" description="Basic and acidic residues" evidence="1">
    <location>
        <begin position="56"/>
        <end position="75"/>
    </location>
</feature>
<dbReference type="PANTHER" id="PTHR35280">
    <property type="entry name" value="F17L21.9"/>
    <property type="match status" value="1"/>
</dbReference>
<sequence length="197" mass="22049">MSKPYPMESSEDIELINLAIQKLLEETRMKDISGEKSPGNDDDHLLSRLFSQLESLKEDGKVKQSEPEEFNSREGDGDDDDKAEPISENGSGSGGIGVEELRKEIKEVKKQNTITHCLVSVMIVITLFWQVKEASLLLKVKDGFAHPFRSFGSWLVNTVKRPAKQHNHVIEPLVHSVQIPELPNFELPHLGSNGEGH</sequence>
<evidence type="ECO:0000313" key="2">
    <source>
        <dbReference type="EMBL" id="KAK8529281.1"/>
    </source>
</evidence>
<feature type="region of interest" description="Disordered" evidence="1">
    <location>
        <begin position="56"/>
        <end position="98"/>
    </location>
</feature>
<gene>
    <name evidence="2" type="ORF">V6N12_060066</name>
</gene>
<organism evidence="2 3">
    <name type="scientific">Hibiscus sabdariffa</name>
    <name type="common">roselle</name>
    <dbReference type="NCBI Taxonomy" id="183260"/>
    <lineage>
        <taxon>Eukaryota</taxon>
        <taxon>Viridiplantae</taxon>
        <taxon>Streptophyta</taxon>
        <taxon>Embryophyta</taxon>
        <taxon>Tracheophyta</taxon>
        <taxon>Spermatophyta</taxon>
        <taxon>Magnoliopsida</taxon>
        <taxon>eudicotyledons</taxon>
        <taxon>Gunneridae</taxon>
        <taxon>Pentapetalae</taxon>
        <taxon>rosids</taxon>
        <taxon>malvids</taxon>
        <taxon>Malvales</taxon>
        <taxon>Malvaceae</taxon>
        <taxon>Malvoideae</taxon>
        <taxon>Hibiscus</taxon>
    </lineage>
</organism>
<dbReference type="EMBL" id="JBBPBM010000036">
    <property type="protein sequence ID" value="KAK8529281.1"/>
    <property type="molecule type" value="Genomic_DNA"/>
</dbReference>
<accession>A0ABR2D3C3</accession>
<keyword evidence="3" id="KW-1185">Reference proteome</keyword>
<comment type="caution">
    <text evidence="2">The sequence shown here is derived from an EMBL/GenBank/DDBJ whole genome shotgun (WGS) entry which is preliminary data.</text>
</comment>
<reference evidence="2 3" key="1">
    <citation type="journal article" date="2024" name="G3 (Bethesda)">
        <title>Genome assembly of Hibiscus sabdariffa L. provides insights into metabolisms of medicinal natural products.</title>
        <authorList>
            <person name="Kim T."/>
        </authorList>
    </citation>
    <scope>NUCLEOTIDE SEQUENCE [LARGE SCALE GENOMIC DNA]</scope>
    <source>
        <strain evidence="2">TK-2024</strain>
        <tissue evidence="2">Old leaves</tissue>
    </source>
</reference>
<name>A0ABR2D3C3_9ROSI</name>
<dbReference type="Proteomes" id="UP001472677">
    <property type="component" value="Unassembled WGS sequence"/>
</dbReference>
<dbReference type="PANTHER" id="PTHR35280:SF1">
    <property type="entry name" value="F17L21.9"/>
    <property type="match status" value="1"/>
</dbReference>
<evidence type="ECO:0000313" key="3">
    <source>
        <dbReference type="Proteomes" id="UP001472677"/>
    </source>
</evidence>
<evidence type="ECO:0000256" key="1">
    <source>
        <dbReference type="SAM" id="MobiDB-lite"/>
    </source>
</evidence>